<sequence length="100" mass="10084">MTDKVVVRFLKAWRGYSTDELAAFDQTVVDGLESKGFAEVHQAGGETAAKGKGAKGKSQKSGTAKADGNQLSGVAGNPDGAGGDGDKNETGGGGLDEEKP</sequence>
<reference evidence="2 3" key="1">
    <citation type="submission" date="2018-07" db="EMBL/GenBank/DDBJ databases">
        <title>Genome sequencing of rice bacterial endophytes.</title>
        <authorList>
            <person name="Venturi V."/>
        </authorList>
    </citation>
    <scope>NUCLEOTIDE SEQUENCE [LARGE SCALE GENOMIC DNA]</scope>
    <source>
        <strain evidence="2 3">E2333</strain>
    </source>
</reference>
<dbReference type="AlphaFoldDB" id="A0A370SJR1"/>
<dbReference type="Proteomes" id="UP000255365">
    <property type="component" value="Unassembled WGS sequence"/>
</dbReference>
<dbReference type="RefSeq" id="WP_115146961.1">
    <property type="nucleotide sequence ID" value="NZ_QRAV01000007.1"/>
</dbReference>
<protein>
    <submittedName>
        <fullName evidence="2">Uncharacterized protein</fullName>
    </submittedName>
</protein>
<evidence type="ECO:0000313" key="2">
    <source>
        <dbReference type="EMBL" id="RDL19970.1"/>
    </source>
</evidence>
<comment type="caution">
    <text evidence="2">The sequence shown here is derived from an EMBL/GenBank/DDBJ whole genome shotgun (WGS) entry which is preliminary data.</text>
</comment>
<organism evidence="2 3">
    <name type="scientific">Pseudomonas jessenii</name>
    <dbReference type="NCBI Taxonomy" id="77298"/>
    <lineage>
        <taxon>Bacteria</taxon>
        <taxon>Pseudomonadati</taxon>
        <taxon>Pseudomonadota</taxon>
        <taxon>Gammaproteobacteria</taxon>
        <taxon>Pseudomonadales</taxon>
        <taxon>Pseudomonadaceae</taxon>
        <taxon>Pseudomonas</taxon>
    </lineage>
</organism>
<accession>A0A370SJR1</accession>
<evidence type="ECO:0000313" key="3">
    <source>
        <dbReference type="Proteomes" id="UP000255365"/>
    </source>
</evidence>
<name>A0A370SJR1_PSEJE</name>
<dbReference type="EMBL" id="QRAV01000007">
    <property type="protein sequence ID" value="RDL19970.1"/>
    <property type="molecule type" value="Genomic_DNA"/>
</dbReference>
<feature type="region of interest" description="Disordered" evidence="1">
    <location>
        <begin position="43"/>
        <end position="100"/>
    </location>
</feature>
<gene>
    <name evidence="2" type="ORF">DEU51_107111</name>
</gene>
<proteinExistence type="predicted"/>
<evidence type="ECO:0000256" key="1">
    <source>
        <dbReference type="SAM" id="MobiDB-lite"/>
    </source>
</evidence>